<evidence type="ECO:0000256" key="6">
    <source>
        <dbReference type="ARBA" id="ARBA00023136"/>
    </source>
</evidence>
<feature type="transmembrane region" description="Helical" evidence="8">
    <location>
        <begin position="12"/>
        <end position="37"/>
    </location>
</feature>
<feature type="transmembrane region" description="Helical" evidence="8">
    <location>
        <begin position="367"/>
        <end position="388"/>
    </location>
</feature>
<dbReference type="PRINTS" id="PR01035">
    <property type="entry name" value="TCRTETA"/>
</dbReference>
<evidence type="ECO:0000313" key="10">
    <source>
        <dbReference type="EMBL" id="MDR7074300.1"/>
    </source>
</evidence>
<evidence type="ECO:0000256" key="5">
    <source>
        <dbReference type="ARBA" id="ARBA00022989"/>
    </source>
</evidence>
<comment type="caution">
    <text evidence="10">The sequence shown here is derived from an EMBL/GenBank/DDBJ whole genome shotgun (WGS) entry which is preliminary data.</text>
</comment>
<keyword evidence="6 8" id="KW-0472">Membrane</keyword>
<dbReference type="InterPro" id="IPR036259">
    <property type="entry name" value="MFS_trans_sf"/>
</dbReference>
<dbReference type="InterPro" id="IPR011701">
    <property type="entry name" value="MFS"/>
</dbReference>
<keyword evidence="4 8" id="KW-0812">Transmembrane</keyword>
<dbReference type="RefSeq" id="WP_310261026.1">
    <property type="nucleotide sequence ID" value="NZ_JAVDWA010000007.1"/>
</dbReference>
<dbReference type="Pfam" id="PF07690">
    <property type="entry name" value="MFS_1"/>
    <property type="match status" value="1"/>
</dbReference>
<protein>
    <submittedName>
        <fullName evidence="10">MFS family permease</fullName>
    </submittedName>
</protein>
<dbReference type="PANTHER" id="PTHR23517">
    <property type="entry name" value="RESISTANCE PROTEIN MDTM, PUTATIVE-RELATED-RELATED"/>
    <property type="match status" value="1"/>
</dbReference>
<keyword evidence="3" id="KW-1003">Cell membrane</keyword>
<name>A0ABU1U4C5_9BACL</name>
<evidence type="ECO:0000256" key="3">
    <source>
        <dbReference type="ARBA" id="ARBA00022475"/>
    </source>
</evidence>
<feature type="region of interest" description="Disordered" evidence="7">
    <location>
        <begin position="405"/>
        <end position="424"/>
    </location>
</feature>
<feature type="transmembrane region" description="Helical" evidence="8">
    <location>
        <begin position="138"/>
        <end position="160"/>
    </location>
</feature>
<sequence length="424" mass="45564">MPAHSLLKGNKPLLGLLMVVFITHLGSYLVLPVLPILLKKETGLSAAQIGFTLAVISVFMQAGGIAGGILADRTGRRFIIALGAIIRALGLLGFAYFSTYPFILLTAVFSGFGLGLNAPSTKAFISSLVKEEMRSTAFSLRGVFANIGMAIAGLTVFALFTDNSRMIFITAAVIYGIASLISWFFLPAGCSGENCEPIKWGEYKEALKNVPFLVFVIATIFVWALYVQFALVLPLRADDVLKNGKDISIIWTINSITVIFVQTLITKNIIRNLHPLTAVGLGTICIGLSLGSLYFASTLFFFVFTGLVFIFGEMLLMPTLDTAISQLAAARFLGMFFGLASVFNGIGEATGNFLGGRLYSLTSGGTTATPYIIYAAAGFAIFIGMQFLKRWQPLNIIQPLKLTQNTSSPKTDSAASHPNPIEEG</sequence>
<dbReference type="Gene3D" id="1.20.1250.20">
    <property type="entry name" value="MFS general substrate transporter like domains"/>
    <property type="match status" value="1"/>
</dbReference>
<dbReference type="PANTHER" id="PTHR23517:SF2">
    <property type="entry name" value="MULTIDRUG RESISTANCE PROTEIN MDTH"/>
    <property type="match status" value="1"/>
</dbReference>
<evidence type="ECO:0000256" key="2">
    <source>
        <dbReference type="ARBA" id="ARBA00022448"/>
    </source>
</evidence>
<proteinExistence type="predicted"/>
<keyword evidence="5 8" id="KW-1133">Transmembrane helix</keyword>
<evidence type="ECO:0000313" key="11">
    <source>
        <dbReference type="Proteomes" id="UP001258181"/>
    </source>
</evidence>
<keyword evidence="2" id="KW-0813">Transport</keyword>
<feature type="transmembrane region" description="Helical" evidence="8">
    <location>
        <begin position="78"/>
        <end position="96"/>
    </location>
</feature>
<dbReference type="SUPFAM" id="SSF103473">
    <property type="entry name" value="MFS general substrate transporter"/>
    <property type="match status" value="1"/>
</dbReference>
<dbReference type="Proteomes" id="UP001258181">
    <property type="component" value="Unassembled WGS sequence"/>
</dbReference>
<dbReference type="EMBL" id="JAVDWA010000007">
    <property type="protein sequence ID" value="MDR7074300.1"/>
    <property type="molecule type" value="Genomic_DNA"/>
</dbReference>
<dbReference type="InterPro" id="IPR050171">
    <property type="entry name" value="MFS_Transporters"/>
</dbReference>
<feature type="transmembrane region" description="Helical" evidence="8">
    <location>
        <begin position="328"/>
        <end position="347"/>
    </location>
</feature>
<gene>
    <name evidence="10" type="ORF">J2X07_003296</name>
</gene>
<dbReference type="PROSITE" id="PS50850">
    <property type="entry name" value="MFS"/>
    <property type="match status" value="1"/>
</dbReference>
<feature type="transmembrane region" description="Helical" evidence="8">
    <location>
        <begin position="102"/>
        <end position="118"/>
    </location>
</feature>
<feature type="transmembrane region" description="Helical" evidence="8">
    <location>
        <begin position="299"/>
        <end position="316"/>
    </location>
</feature>
<accession>A0ABU1U4C5</accession>
<evidence type="ECO:0000256" key="8">
    <source>
        <dbReference type="SAM" id="Phobius"/>
    </source>
</evidence>
<feature type="transmembrane region" description="Helical" evidence="8">
    <location>
        <begin position="166"/>
        <end position="189"/>
    </location>
</feature>
<dbReference type="InterPro" id="IPR001958">
    <property type="entry name" value="Tet-R_TetA/multi-R_MdtG-like"/>
</dbReference>
<feature type="transmembrane region" description="Helical" evidence="8">
    <location>
        <begin position="247"/>
        <end position="266"/>
    </location>
</feature>
<evidence type="ECO:0000256" key="1">
    <source>
        <dbReference type="ARBA" id="ARBA00004651"/>
    </source>
</evidence>
<comment type="subcellular location">
    <subcellularLocation>
        <location evidence="1">Cell membrane</location>
        <topology evidence="1">Multi-pass membrane protein</topology>
    </subcellularLocation>
</comment>
<reference evidence="10 11" key="1">
    <citation type="submission" date="2023-07" db="EMBL/GenBank/DDBJ databases">
        <title>Sorghum-associated microbial communities from plants grown in Nebraska, USA.</title>
        <authorList>
            <person name="Schachtman D."/>
        </authorList>
    </citation>
    <scope>NUCLEOTIDE SEQUENCE [LARGE SCALE GENOMIC DNA]</scope>
    <source>
        <strain evidence="10 11">BE211</strain>
    </source>
</reference>
<feature type="compositionally biased region" description="Polar residues" evidence="7">
    <location>
        <begin position="405"/>
        <end position="416"/>
    </location>
</feature>
<organism evidence="10 11">
    <name type="scientific">Fictibacillus barbaricus</name>
    <dbReference type="NCBI Taxonomy" id="182136"/>
    <lineage>
        <taxon>Bacteria</taxon>
        <taxon>Bacillati</taxon>
        <taxon>Bacillota</taxon>
        <taxon>Bacilli</taxon>
        <taxon>Bacillales</taxon>
        <taxon>Fictibacillaceae</taxon>
        <taxon>Fictibacillus</taxon>
    </lineage>
</organism>
<dbReference type="InterPro" id="IPR020846">
    <property type="entry name" value="MFS_dom"/>
</dbReference>
<feature type="transmembrane region" description="Helical" evidence="8">
    <location>
        <begin position="49"/>
        <end position="71"/>
    </location>
</feature>
<evidence type="ECO:0000256" key="4">
    <source>
        <dbReference type="ARBA" id="ARBA00022692"/>
    </source>
</evidence>
<feature type="transmembrane region" description="Helical" evidence="8">
    <location>
        <begin position="210"/>
        <end position="235"/>
    </location>
</feature>
<keyword evidence="11" id="KW-1185">Reference proteome</keyword>
<evidence type="ECO:0000256" key="7">
    <source>
        <dbReference type="SAM" id="MobiDB-lite"/>
    </source>
</evidence>
<feature type="transmembrane region" description="Helical" evidence="8">
    <location>
        <begin position="273"/>
        <end position="293"/>
    </location>
</feature>
<evidence type="ECO:0000259" key="9">
    <source>
        <dbReference type="PROSITE" id="PS50850"/>
    </source>
</evidence>
<feature type="domain" description="Major facilitator superfamily (MFS) profile" evidence="9">
    <location>
        <begin position="12"/>
        <end position="393"/>
    </location>
</feature>